<dbReference type="Proteomes" id="UP000674143">
    <property type="component" value="Unassembled WGS sequence"/>
</dbReference>
<feature type="compositionally biased region" description="Low complexity" evidence="1">
    <location>
        <begin position="35"/>
        <end position="47"/>
    </location>
</feature>
<gene>
    <name evidence="2" type="ORF">LSCM4_02623</name>
</gene>
<keyword evidence="3" id="KW-1185">Reference proteome</keyword>
<feature type="compositionally biased region" description="Low complexity" evidence="1">
    <location>
        <begin position="379"/>
        <end position="396"/>
    </location>
</feature>
<comment type="caution">
    <text evidence="2">The sequence shown here is derived from an EMBL/GenBank/DDBJ whole genome shotgun (WGS) entry which is preliminary data.</text>
</comment>
<protein>
    <submittedName>
        <fullName evidence="2">Uncharacterized protein</fullName>
    </submittedName>
</protein>
<dbReference type="EMBL" id="JAFHLR010000033">
    <property type="protein sequence ID" value="KAG5469225.1"/>
    <property type="molecule type" value="Genomic_DNA"/>
</dbReference>
<dbReference type="SMR" id="A0A836H2L2"/>
<name>A0A836H2L2_9TRYP</name>
<feature type="compositionally biased region" description="Low complexity" evidence="1">
    <location>
        <begin position="827"/>
        <end position="839"/>
    </location>
</feature>
<feature type="compositionally biased region" description="Low complexity" evidence="1">
    <location>
        <begin position="795"/>
        <end position="820"/>
    </location>
</feature>
<feature type="region of interest" description="Disordered" evidence="1">
    <location>
        <begin position="1"/>
        <end position="90"/>
    </location>
</feature>
<reference evidence="3" key="2">
    <citation type="journal article" date="2021" name="Sci. Data">
        <title>Chromosome-scale genome sequencing, assembly and annotation of six genomes from subfamily Leishmaniinae.</title>
        <authorList>
            <person name="Almutairi H."/>
            <person name="Urbaniak M.D."/>
            <person name="Bates M.D."/>
            <person name="Jariyapan N."/>
            <person name="Kwakye-Nuako G."/>
            <person name="Thomaz Soccol V."/>
            <person name="Al-Salem W.S."/>
            <person name="Dillon R.J."/>
            <person name="Bates P.A."/>
            <person name="Gatherer D."/>
        </authorList>
    </citation>
    <scope>NUCLEOTIDE SEQUENCE [LARGE SCALE GENOMIC DNA]</scope>
</reference>
<evidence type="ECO:0000313" key="3">
    <source>
        <dbReference type="Proteomes" id="UP000674143"/>
    </source>
</evidence>
<dbReference type="KEGG" id="loi:92358584"/>
<dbReference type="PANTHER" id="PTHR35615">
    <property type="entry name" value="PRESENT IN THE OUTER MITOCHONDRIAL MEMBRANE PROTEOME 22-RELATED"/>
    <property type="match status" value="1"/>
</dbReference>
<accession>A0A836H2L2</accession>
<reference evidence="3" key="1">
    <citation type="journal article" date="2021" name="Microbiol. Resour. Announc.">
        <title>LGAAP: Leishmaniinae Genome Assembly and Annotation Pipeline.</title>
        <authorList>
            <person name="Almutairi H."/>
            <person name="Urbaniak M.D."/>
            <person name="Bates M.D."/>
            <person name="Jariyapan N."/>
            <person name="Kwakye-Nuako G."/>
            <person name="Thomaz-Soccol V."/>
            <person name="Al-Salem W.S."/>
            <person name="Dillon R.J."/>
            <person name="Bates P.A."/>
            <person name="Gatherer D."/>
        </authorList>
    </citation>
    <scope>NUCLEOTIDE SEQUENCE [LARGE SCALE GENOMIC DNA]</scope>
</reference>
<organism evidence="2 3">
    <name type="scientific">Leishmania orientalis</name>
    <dbReference type="NCBI Taxonomy" id="2249476"/>
    <lineage>
        <taxon>Eukaryota</taxon>
        <taxon>Discoba</taxon>
        <taxon>Euglenozoa</taxon>
        <taxon>Kinetoplastea</taxon>
        <taxon>Metakinetoplastina</taxon>
        <taxon>Trypanosomatida</taxon>
        <taxon>Trypanosomatidae</taxon>
        <taxon>Leishmaniinae</taxon>
        <taxon>Leishmania</taxon>
    </lineage>
</organism>
<evidence type="ECO:0000313" key="2">
    <source>
        <dbReference type="EMBL" id="KAG5469225.1"/>
    </source>
</evidence>
<sequence length="1533" mass="159568">MASSTKRNDKTGHRRSSSTSQLREKNHSPLSLDGKSSSVHKVSMSKSTARGAQLSSQHNSASPAAPKPSGRAPAPASNPDTVFATLPNDPTRASASAAPAVLLAAPLATLAGPPATSCASGASCMLALAGAAAADSPVPISQNALGTKDYDWMGSTGFDPSSANGIVSVGPKPFAPGVLGCYDMGTSGQNVMGGYGSMGPAGYGSMNSGMPGDYGFMGGTENGMCSMHGMGGPMGSMYGMGGPMGSMYGMGGPMGSMYGPPSMMGSMYGMGGPMGSMYGMGGPMGSMYGMGGPMGSMYGMGGPMGSMYGMGGPMGSMYGIGRISGRSSFCSSGGYVGGSFGGLWRAPSGYRSHRKQDFSIPPPSSTLVEEAREERDGPANASKGSGAKAAARAESSPCVAETKTRDVARKKGFDKNEGGNDNAADADADVKDENSRSRGMPTAMASSHRLTKQVNDNVHVIAVVPKESMRGQPDKSVTVGTTPYKMDEVMVAPLIVDRSDLLTDIVEQTQCGHNVSLLALCGAQSYTACTDPITAVVKRMMVLFAEDKKQVTQVKASAVAFAEAGNIVDLLEANAKPVKAEMGSNPIYGPCVMNTSEKDVNSADEAAEIVSRTAAKGAGQGLVVMMFKIKQIRPVAASGAAPTKDVYISSMLVAMVDDASMQYVKVADKHATSGVALIFTNAIGGASRTVAIVQVPEKDAEALVSGAAAHSQHLREIKNTPTRSGNMKRFIDYSERAAAANTKVPPETAAKIERMLKDAKELLARPEQTPLMAYALLNSTSSATPPEREHRSSEPAAKSAGAPAAAVADAAPTATAPKVPAVEKPADTTVAAPAATPSAKPGSEKQVRLVVCVDGTRTMPAEQMKADEVVARANAVDMPASEVLKTLRAAFGSGRNVALLSAETRRSVPLRDQYTWMSVADVLTKAFEPPPGNAKDTLIELFMSVVLKRQVLCDLMADGAASTGPKPLGTATSPLFGPLPFETTYKTLLQASDVKPVLEQALQAAPAYLTEPDAMIVMTAVLKRLQTNNDVLLASFMAVSGPTAAGVCGAMSKNPDYSRSLLSYAIGGPCVTSLLVCVGSDYEASEAAKRSLTDMQALTKQPNHTSRDGSVMAFIDYAQKGLGAHASKLAKAEGEERERIAAALKRLQMMHDDYRAFLRFPAESMPAYYIGDKRVSPAPRTSGDKPEEVASATASTQEKPQRDVGVRSTAPIRTVAVVMDGDDDAGDVANKTPMEVTEKVLIVKGQRYAPTEVVQAKGGSIRSVVVDEMHKIVLNGYNAAMLTSDVGGSTVGISMAVKTVTVIVRDLPKGSEAFWSVTVSKDGKVKDMLADNSPYYDLQMASSPLFGNVPYGASIVPVTEVQVEPTVRAVRNEVREKGGVGYIAVILRIMQPDGDVCVPSFIVAIAGDSVEEYEKALSTRSSSALLSTAIGGACTSIYVAGIRGKSGEVAQPVLELTAKMMRVQNGPLRSGSLKRFISHTEPAVAAMQRKIEASGGAPNPQLLAQVGRIGTMLKDAQSMLNSPGGGAPAVYKR</sequence>
<feature type="compositionally biased region" description="Basic and acidic residues" evidence="1">
    <location>
        <begin position="402"/>
        <end position="418"/>
    </location>
</feature>
<dbReference type="PANTHER" id="PTHR35615:SF7">
    <property type="entry name" value="PRESENT IN THE OUTER MITOCHONDRIAL MEMBRANE PROTEOME 22"/>
    <property type="match status" value="1"/>
</dbReference>
<feature type="compositionally biased region" description="Basic and acidic residues" evidence="1">
    <location>
        <begin position="1"/>
        <end position="11"/>
    </location>
</feature>
<feature type="region of interest" description="Disordered" evidence="1">
    <location>
        <begin position="352"/>
        <end position="449"/>
    </location>
</feature>
<feature type="region of interest" description="Disordered" evidence="1">
    <location>
        <begin position="1175"/>
        <end position="1205"/>
    </location>
</feature>
<proteinExistence type="predicted"/>
<dbReference type="GeneID" id="92358584"/>
<dbReference type="RefSeq" id="XP_067060202.1">
    <property type="nucleotide sequence ID" value="XM_067204650.1"/>
</dbReference>
<feature type="compositionally biased region" description="Polar residues" evidence="1">
    <location>
        <begin position="48"/>
        <end position="62"/>
    </location>
</feature>
<evidence type="ECO:0000256" key="1">
    <source>
        <dbReference type="SAM" id="MobiDB-lite"/>
    </source>
</evidence>
<feature type="region of interest" description="Disordered" evidence="1">
    <location>
        <begin position="781"/>
        <end position="845"/>
    </location>
</feature>